<feature type="region of interest" description="Disordered" evidence="1">
    <location>
        <begin position="264"/>
        <end position="287"/>
    </location>
</feature>
<reference evidence="2" key="2">
    <citation type="submission" date="2021-03" db="UniProtKB">
        <authorList>
            <consortium name="EnsemblPlants"/>
        </authorList>
    </citation>
    <scope>IDENTIFICATION</scope>
</reference>
<feature type="region of interest" description="Disordered" evidence="1">
    <location>
        <begin position="333"/>
        <end position="428"/>
    </location>
</feature>
<dbReference type="InterPro" id="IPR027267">
    <property type="entry name" value="AH/BAR_dom_sf"/>
</dbReference>
<dbReference type="EnsemblPlants" id="AUR62003389-RA">
    <property type="protein sequence ID" value="AUR62003389-RA:cds"/>
    <property type="gene ID" value="AUR62003389"/>
</dbReference>
<reference evidence="2" key="1">
    <citation type="journal article" date="2017" name="Nature">
        <title>The genome of Chenopodium quinoa.</title>
        <authorList>
            <person name="Jarvis D.E."/>
            <person name="Ho Y.S."/>
            <person name="Lightfoot D.J."/>
            <person name="Schmoeckel S.M."/>
            <person name="Li B."/>
            <person name="Borm T.J.A."/>
            <person name="Ohyanagi H."/>
            <person name="Mineta K."/>
            <person name="Michell C.T."/>
            <person name="Saber N."/>
            <person name="Kharbatia N.M."/>
            <person name="Rupper R.R."/>
            <person name="Sharp A.R."/>
            <person name="Dally N."/>
            <person name="Boughton B.A."/>
            <person name="Woo Y.H."/>
            <person name="Gao G."/>
            <person name="Schijlen E.G.W.M."/>
            <person name="Guo X."/>
            <person name="Momin A.A."/>
            <person name="Negrao S."/>
            <person name="Al-Babili S."/>
            <person name="Gehring C."/>
            <person name="Roessner U."/>
            <person name="Jung C."/>
            <person name="Murphy K."/>
            <person name="Arold S.T."/>
            <person name="Gojobori T."/>
            <person name="van der Linden C.G."/>
            <person name="van Loo E.N."/>
            <person name="Jellen E.N."/>
            <person name="Maughan P.J."/>
            <person name="Tester M."/>
        </authorList>
    </citation>
    <scope>NUCLEOTIDE SEQUENCE [LARGE SCALE GENOMIC DNA]</scope>
    <source>
        <strain evidence="2">cv. PI 614886</strain>
    </source>
</reference>
<organism evidence="2 3">
    <name type="scientific">Chenopodium quinoa</name>
    <name type="common">Quinoa</name>
    <dbReference type="NCBI Taxonomy" id="63459"/>
    <lineage>
        <taxon>Eukaryota</taxon>
        <taxon>Viridiplantae</taxon>
        <taxon>Streptophyta</taxon>
        <taxon>Embryophyta</taxon>
        <taxon>Tracheophyta</taxon>
        <taxon>Spermatophyta</taxon>
        <taxon>Magnoliopsida</taxon>
        <taxon>eudicotyledons</taxon>
        <taxon>Gunneridae</taxon>
        <taxon>Pentapetalae</taxon>
        <taxon>Caryophyllales</taxon>
        <taxon>Chenopodiaceae</taxon>
        <taxon>Chenopodioideae</taxon>
        <taxon>Atripliceae</taxon>
        <taxon>Chenopodium</taxon>
    </lineage>
</organism>
<evidence type="ECO:0000313" key="2">
    <source>
        <dbReference type="EnsemblPlants" id="AUR62003389-RA:cds"/>
    </source>
</evidence>
<dbReference type="Gene3D" id="1.20.1270.60">
    <property type="entry name" value="Arfaptin homology (AH) domain/BAR domain"/>
    <property type="match status" value="1"/>
</dbReference>
<dbReference type="CDD" id="cd07307">
    <property type="entry name" value="BAR"/>
    <property type="match status" value="1"/>
</dbReference>
<keyword evidence="3" id="KW-1185">Reference proteome</keyword>
<feature type="compositionally biased region" description="Low complexity" evidence="1">
    <location>
        <begin position="390"/>
        <end position="410"/>
    </location>
</feature>
<evidence type="ECO:0000256" key="1">
    <source>
        <dbReference type="SAM" id="MobiDB-lite"/>
    </source>
</evidence>
<dbReference type="SUPFAM" id="SSF103657">
    <property type="entry name" value="BAR/IMD domain-like"/>
    <property type="match status" value="1"/>
</dbReference>
<feature type="compositionally biased region" description="Low complexity" evidence="1">
    <location>
        <begin position="561"/>
        <end position="576"/>
    </location>
</feature>
<feature type="compositionally biased region" description="Acidic residues" evidence="1">
    <location>
        <begin position="266"/>
        <end position="276"/>
    </location>
</feature>
<dbReference type="OMA" id="LCIFRVQ"/>
<dbReference type="Gramene" id="AUR62003389-RA">
    <property type="protein sequence ID" value="AUR62003389-RA:cds"/>
    <property type="gene ID" value="AUR62003389"/>
</dbReference>
<dbReference type="AlphaFoldDB" id="A0A803KWI1"/>
<feature type="region of interest" description="Disordered" evidence="1">
    <location>
        <begin position="441"/>
        <end position="580"/>
    </location>
</feature>
<dbReference type="Proteomes" id="UP000596660">
    <property type="component" value="Unplaced"/>
</dbReference>
<feature type="region of interest" description="Disordered" evidence="1">
    <location>
        <begin position="592"/>
        <end position="611"/>
    </location>
</feature>
<dbReference type="InterPro" id="IPR037488">
    <property type="entry name" value="At2g33490-like"/>
</dbReference>
<feature type="compositionally biased region" description="Polar residues" evidence="1">
    <location>
        <begin position="484"/>
        <end position="496"/>
    </location>
</feature>
<name>A0A803KWI1_CHEQI</name>
<feature type="compositionally biased region" description="Basic and acidic residues" evidence="1">
    <location>
        <begin position="356"/>
        <end position="367"/>
    </location>
</feature>
<protein>
    <recommendedName>
        <fullName evidence="4">Hydroxyproline-rich glycoprotein family protein</fullName>
    </recommendedName>
</protein>
<accession>A0A803KWI1</accession>
<evidence type="ECO:0000313" key="3">
    <source>
        <dbReference type="Proteomes" id="UP000596660"/>
    </source>
</evidence>
<dbReference type="PANTHER" id="PTHR34119:SF1">
    <property type="entry name" value="OS04G0394700 PROTEIN"/>
    <property type="match status" value="1"/>
</dbReference>
<sequence length="665" mass="73190">MKSSLGKLKRFAFQRNDGKDRKEFHPPPPKLDHLALASEEMQDMRNCYDSLLSAAAATANSAYEFSESLHEMGGCLQEKADLYKDDESKRVFMMLGKVQFELQKLVDHYRSHIFLTITKPSDSLLDELQTVQHIIGSLFPLDCSLHTVKPLPVATLENPTRSVYEYMIAQHKEKGRSKSGKGEGFSVEQLQQAHTEYEEEATLCVFRLKSLKQGQSRSLLTQAARHHTSQLNFFRKGLKSLEAADPLVKLITEKQHIDYQLSGLDEGLDGEDEGENSYDSNDNGELSFDYRPHKMGTEAAATSRNSMELDQEDQLFPKASTVDNTEFSLEKVHGDSQMLESEPRASSYSHSAPIIPEKKFDPAERARQMRPSRTQKFHAYVLPTPSDAKSSNSSRTSSAPRTRPTTTTSNVWHSSPLETKMNKRDSKEDNQTLSFFKAHTLNDERDTSHENQASTLLPPSGADGLLYQQRDSVDTSDHKKLKRQSFSGPLSSNSRSGKPGFSASGPITSSKLPPLRASGPMLPQPSSPKTSSRHSPPSVSPPKISELHELPRPPGIVSNKPTTSSASSGLSGPLGSKNSEFSVENKNIFAASNTASPLPTPPLTVPRSFSIPSSHYRTKANVTKLLESPQLNEKDIASPPLTPMSLANANAVLTSPRAGAQSSGT</sequence>
<dbReference type="PANTHER" id="PTHR34119">
    <property type="entry name" value="HYDROXYPROLINE-RICH GLYCOPROTEIN-LIKE"/>
    <property type="match status" value="1"/>
</dbReference>
<proteinExistence type="predicted"/>
<evidence type="ECO:0008006" key="4">
    <source>
        <dbReference type="Google" id="ProtNLM"/>
    </source>
</evidence>